<dbReference type="SUPFAM" id="SSF51126">
    <property type="entry name" value="Pectin lyase-like"/>
    <property type="match status" value="1"/>
</dbReference>
<dbReference type="InterPro" id="IPR036116">
    <property type="entry name" value="FN3_sf"/>
</dbReference>
<dbReference type="InterPro" id="IPR036439">
    <property type="entry name" value="Dockerin_dom_sf"/>
</dbReference>
<feature type="chain" id="PRO_5047453418" evidence="3">
    <location>
        <begin position="21"/>
        <end position="956"/>
    </location>
</feature>
<feature type="compositionally biased region" description="Basic and acidic residues" evidence="2">
    <location>
        <begin position="563"/>
        <end position="578"/>
    </location>
</feature>
<dbReference type="PROSITE" id="PS00018">
    <property type="entry name" value="EF_HAND_1"/>
    <property type="match status" value="2"/>
</dbReference>
<evidence type="ECO:0000256" key="3">
    <source>
        <dbReference type="SAM" id="SignalP"/>
    </source>
</evidence>
<keyword evidence="1" id="KW-0677">Repeat</keyword>
<dbReference type="InterPro" id="IPR003961">
    <property type="entry name" value="FN3_dom"/>
</dbReference>
<dbReference type="InterPro" id="IPR011050">
    <property type="entry name" value="Pectin_lyase_fold/virulence"/>
</dbReference>
<organism evidence="5 6">
    <name type="scientific">Paenibacillus ehimensis</name>
    <dbReference type="NCBI Taxonomy" id="79264"/>
    <lineage>
        <taxon>Bacteria</taxon>
        <taxon>Bacillati</taxon>
        <taxon>Bacillota</taxon>
        <taxon>Bacilli</taxon>
        <taxon>Bacillales</taxon>
        <taxon>Paenibacillaceae</taxon>
        <taxon>Paenibacillus</taxon>
    </lineage>
</organism>
<dbReference type="PROSITE" id="PS50853">
    <property type="entry name" value="FN3"/>
    <property type="match status" value="2"/>
</dbReference>
<protein>
    <submittedName>
        <fullName evidence="5">Fibronectin type III domain-containing protein</fullName>
    </submittedName>
</protein>
<gene>
    <name evidence="5" type="ORF">Q3C12_32070</name>
</gene>
<evidence type="ECO:0000259" key="4">
    <source>
        <dbReference type="PROSITE" id="PS50853"/>
    </source>
</evidence>
<dbReference type="InterPro" id="IPR013783">
    <property type="entry name" value="Ig-like_fold"/>
</dbReference>
<evidence type="ECO:0000313" key="6">
    <source>
        <dbReference type="Proteomes" id="UP001168883"/>
    </source>
</evidence>
<dbReference type="Pfam" id="PF00404">
    <property type="entry name" value="Dockerin_1"/>
    <property type="match status" value="1"/>
</dbReference>
<dbReference type="RefSeq" id="WP_302881309.1">
    <property type="nucleotide sequence ID" value="NZ_JAUMKJ010000072.1"/>
</dbReference>
<dbReference type="InterPro" id="IPR018247">
    <property type="entry name" value="EF_Hand_1_Ca_BS"/>
</dbReference>
<dbReference type="Proteomes" id="UP001168883">
    <property type="component" value="Unassembled WGS sequence"/>
</dbReference>
<dbReference type="EMBL" id="JAUMKJ010000072">
    <property type="protein sequence ID" value="MDO3681632.1"/>
    <property type="molecule type" value="Genomic_DNA"/>
</dbReference>
<dbReference type="InterPro" id="IPR002105">
    <property type="entry name" value="Dockerin_1_rpt"/>
</dbReference>
<dbReference type="CDD" id="cd08547">
    <property type="entry name" value="Type_II_cohesin"/>
    <property type="match status" value="1"/>
</dbReference>
<dbReference type="SMART" id="SM00060">
    <property type="entry name" value="FN3"/>
    <property type="match status" value="3"/>
</dbReference>
<keyword evidence="6" id="KW-1185">Reference proteome</keyword>
<keyword evidence="3" id="KW-0732">Signal</keyword>
<evidence type="ECO:0000313" key="5">
    <source>
        <dbReference type="EMBL" id="MDO3681632.1"/>
    </source>
</evidence>
<dbReference type="SUPFAM" id="SSF63446">
    <property type="entry name" value="Type I dockerin domain"/>
    <property type="match status" value="1"/>
</dbReference>
<accession>A0ABT8VKX5</accession>
<dbReference type="Gene3D" id="2.60.40.680">
    <property type="match status" value="1"/>
</dbReference>
<dbReference type="InterPro" id="IPR050991">
    <property type="entry name" value="ECM_Regulatory_Proteins"/>
</dbReference>
<dbReference type="Pfam" id="PF00041">
    <property type="entry name" value="fn3"/>
    <property type="match status" value="1"/>
</dbReference>
<comment type="caution">
    <text evidence="5">The sequence shown here is derived from an EMBL/GenBank/DDBJ whole genome shotgun (WGS) entry which is preliminary data.</text>
</comment>
<dbReference type="SUPFAM" id="SSF49265">
    <property type="entry name" value="Fibronectin type III"/>
    <property type="match status" value="2"/>
</dbReference>
<dbReference type="PANTHER" id="PTHR46708:SF2">
    <property type="entry name" value="FIBRONECTIN TYPE-III DOMAIN-CONTAINING PROTEIN"/>
    <property type="match status" value="1"/>
</dbReference>
<feature type="domain" description="Fibronectin type-III" evidence="4">
    <location>
        <begin position="389"/>
        <end position="475"/>
    </location>
</feature>
<feature type="region of interest" description="Disordered" evidence="2">
    <location>
        <begin position="552"/>
        <end position="578"/>
    </location>
</feature>
<proteinExistence type="predicted"/>
<dbReference type="Gene3D" id="2.60.40.10">
    <property type="entry name" value="Immunoglobulins"/>
    <property type="match status" value="3"/>
</dbReference>
<evidence type="ECO:0000256" key="2">
    <source>
        <dbReference type="SAM" id="MobiDB-lite"/>
    </source>
</evidence>
<sequence length="956" mass="103101">MKKLSIIALFLLFLAFIAFASPGSAEELQPPQASSGTGTQISSDITQDTVWTKAGSPYIVTTTVDIYQNITLSIEPGVVIKFRNETGLRVGGNLLVNGTQSEPVLFGPETAQSVPSWKGLDLEYIGMNTVRIKHAEFTGATSAIDAGTYPIVNKNPVIIDHVRFANNQTALYGDIKVFNIASSVFENNGTAIRGSRVFVYDSLIRNNGGGVTDLGDSEARKDMDNLVAKSRIEGNHSYGLKGSGAIYDSTVTGNAYGAYVDRVFNGMFGTISIYLYDTKVSGNQIGLLSTTGDQENTVRFKRGELSDNAVGFDGPIPVTESNILRNGLNGVINSYNGWDSIPLQNNYWGTTDEQEVASKLKLGSDVQVNYVPLAEAPFEAPADAPVWPAYSVLKVTPDGEGKVKLTWPRAGVYYLLYRNGELLTPVRSYSDTESFTDTLLSPGQKYKYEVFAVNGSGILSETSLKEGPAPEIPLAYWPEGSRLEFKRLYKDNYQLSWTPAVGAEYYAIYANNEKISQNKGSQTLYSFFHYKLEDDTEYTFKVEALNKDMKETNNGPTLTVRTPIEDRTPPVVSEHDPGDNEVITTANPVISAKITDSQGKVKDISVIIENEKLVQDWLEHTYDEATGMVTAPANGLTPGKYKLIIVAKDDADNREVSITKFTVAAAPGGPVWPEGTTLTASNVTSSSLTLNWTLAQGATGYRIYRDGSVAGTVYGSVYSYNVVGLQPDTTYSFSVEAVDAAGHVSQNNPATTVKTKAAQGTAEAVRLQARPGFLNVGSVLELQMRADGAEDVYAFLAKLQYDPAKFKLLQASLHPEFGTEGTTAVRGYSVPAPDRVHVSGSLLGQTPGRSGDIGLAALRFTVLQQGSGTFTLQPDSQLANSQGAIRTLPGPVTLTVRVGSADFDQDGRIGLSDLVLISKRSGARVGQPGYDSLYDLNNDGVIDSTDVQYVADKVAG</sequence>
<reference evidence="5" key="1">
    <citation type="submission" date="2023-07" db="EMBL/GenBank/DDBJ databases">
        <authorList>
            <person name="Aktuganov G."/>
            <person name="Boyko T."/>
            <person name="Delegan Y."/>
            <person name="Galimzianova N."/>
            <person name="Gilvanova E."/>
            <person name="Korobov V."/>
            <person name="Kuzmina L."/>
            <person name="Melentiev A."/>
            <person name="Milman P."/>
            <person name="Ryabova A."/>
            <person name="Stupak E."/>
            <person name="Yasakov T."/>
            <person name="Zharikova N."/>
            <person name="Zhurenko E."/>
        </authorList>
    </citation>
    <scope>NUCLEOTIDE SEQUENCE</scope>
    <source>
        <strain evidence="5">IB-739</strain>
    </source>
</reference>
<dbReference type="PANTHER" id="PTHR46708">
    <property type="entry name" value="TENASCIN"/>
    <property type="match status" value="1"/>
</dbReference>
<dbReference type="CDD" id="cd00063">
    <property type="entry name" value="FN3"/>
    <property type="match status" value="2"/>
</dbReference>
<dbReference type="Gene3D" id="1.10.1330.10">
    <property type="entry name" value="Dockerin domain"/>
    <property type="match status" value="1"/>
</dbReference>
<name>A0ABT8VKX5_9BACL</name>
<feature type="domain" description="Fibronectin type-III" evidence="4">
    <location>
        <begin position="674"/>
        <end position="758"/>
    </location>
</feature>
<evidence type="ECO:0000256" key="1">
    <source>
        <dbReference type="ARBA" id="ARBA00022737"/>
    </source>
</evidence>
<feature type="signal peptide" evidence="3">
    <location>
        <begin position="1"/>
        <end position="20"/>
    </location>
</feature>